<reference evidence="1" key="2">
    <citation type="journal article" date="2015" name="Data Brief">
        <title>Shoot transcriptome of the giant reed, Arundo donax.</title>
        <authorList>
            <person name="Barrero R.A."/>
            <person name="Guerrero F.D."/>
            <person name="Moolhuijzen P."/>
            <person name="Goolsby J.A."/>
            <person name="Tidwell J."/>
            <person name="Bellgard S.E."/>
            <person name="Bellgard M.I."/>
        </authorList>
    </citation>
    <scope>NUCLEOTIDE SEQUENCE</scope>
    <source>
        <tissue evidence="1">Shoot tissue taken approximately 20 cm above the soil surface</tissue>
    </source>
</reference>
<organism evidence="1">
    <name type="scientific">Arundo donax</name>
    <name type="common">Giant reed</name>
    <name type="synonym">Donax arundinaceus</name>
    <dbReference type="NCBI Taxonomy" id="35708"/>
    <lineage>
        <taxon>Eukaryota</taxon>
        <taxon>Viridiplantae</taxon>
        <taxon>Streptophyta</taxon>
        <taxon>Embryophyta</taxon>
        <taxon>Tracheophyta</taxon>
        <taxon>Spermatophyta</taxon>
        <taxon>Magnoliopsida</taxon>
        <taxon>Liliopsida</taxon>
        <taxon>Poales</taxon>
        <taxon>Poaceae</taxon>
        <taxon>PACMAD clade</taxon>
        <taxon>Arundinoideae</taxon>
        <taxon>Arundineae</taxon>
        <taxon>Arundo</taxon>
    </lineage>
</organism>
<reference evidence="1" key="1">
    <citation type="submission" date="2014-09" db="EMBL/GenBank/DDBJ databases">
        <authorList>
            <person name="Magalhaes I.L.F."/>
            <person name="Oliveira U."/>
            <person name="Santos F.R."/>
            <person name="Vidigal T.H.D.A."/>
            <person name="Brescovit A.D."/>
            <person name="Santos A.J."/>
        </authorList>
    </citation>
    <scope>NUCLEOTIDE SEQUENCE</scope>
    <source>
        <tissue evidence="1">Shoot tissue taken approximately 20 cm above the soil surface</tissue>
    </source>
</reference>
<accession>A0A0A9C543</accession>
<name>A0A0A9C543_ARUDO</name>
<proteinExistence type="predicted"/>
<sequence length="36" mass="4256">MKISEWMAAEMNSWYGRRGLSVNEFARLSLSVYFPQ</sequence>
<dbReference type="AlphaFoldDB" id="A0A0A9C543"/>
<evidence type="ECO:0000313" key="1">
    <source>
        <dbReference type="EMBL" id="JAD68530.1"/>
    </source>
</evidence>
<dbReference type="EMBL" id="GBRH01229365">
    <property type="protein sequence ID" value="JAD68530.1"/>
    <property type="molecule type" value="Transcribed_RNA"/>
</dbReference>
<protein>
    <submittedName>
        <fullName evidence="1">Uncharacterized protein</fullName>
    </submittedName>
</protein>